<gene>
    <name evidence="9" type="ORF">UFOPK2001_00372</name>
</gene>
<keyword evidence="6 7" id="KW-0472">Membrane</keyword>
<name>A0A6J6IVU6_9ZZZZ</name>
<evidence type="ECO:0000256" key="1">
    <source>
        <dbReference type="ARBA" id="ARBA00004141"/>
    </source>
</evidence>
<dbReference type="GO" id="GO:0016020">
    <property type="term" value="C:membrane"/>
    <property type="evidence" value="ECO:0007669"/>
    <property type="project" value="UniProtKB-SubCell"/>
</dbReference>
<feature type="transmembrane region" description="Helical" evidence="7">
    <location>
        <begin position="198"/>
        <end position="216"/>
    </location>
</feature>
<dbReference type="InterPro" id="IPR022764">
    <property type="entry name" value="Peptidase_S54_rhomboid_dom"/>
</dbReference>
<keyword evidence="3 7" id="KW-0812">Transmembrane</keyword>
<evidence type="ECO:0000259" key="8">
    <source>
        <dbReference type="Pfam" id="PF01694"/>
    </source>
</evidence>
<dbReference type="Gene3D" id="1.20.1540.10">
    <property type="entry name" value="Rhomboid-like"/>
    <property type="match status" value="1"/>
</dbReference>
<feature type="transmembrane region" description="Helical" evidence="7">
    <location>
        <begin position="222"/>
        <end position="240"/>
    </location>
</feature>
<reference evidence="9" key="1">
    <citation type="submission" date="2020-05" db="EMBL/GenBank/DDBJ databases">
        <authorList>
            <person name="Chiriac C."/>
            <person name="Salcher M."/>
            <person name="Ghai R."/>
            <person name="Kavagutti S V."/>
        </authorList>
    </citation>
    <scope>NUCLEOTIDE SEQUENCE</scope>
</reference>
<protein>
    <submittedName>
        <fullName evidence="9">Unannotated protein</fullName>
    </submittedName>
</protein>
<feature type="transmembrane region" description="Helical" evidence="7">
    <location>
        <begin position="142"/>
        <end position="162"/>
    </location>
</feature>
<feature type="transmembrane region" description="Helical" evidence="7">
    <location>
        <begin position="65"/>
        <end position="83"/>
    </location>
</feature>
<evidence type="ECO:0000256" key="4">
    <source>
        <dbReference type="ARBA" id="ARBA00022801"/>
    </source>
</evidence>
<dbReference type="SUPFAM" id="SSF144091">
    <property type="entry name" value="Rhomboid-like"/>
    <property type="match status" value="1"/>
</dbReference>
<dbReference type="GO" id="GO:0004252">
    <property type="term" value="F:serine-type endopeptidase activity"/>
    <property type="evidence" value="ECO:0007669"/>
    <property type="project" value="InterPro"/>
</dbReference>
<dbReference type="PANTHER" id="PTHR43731">
    <property type="entry name" value="RHOMBOID PROTEASE"/>
    <property type="match status" value="1"/>
</dbReference>
<proteinExistence type="inferred from homology"/>
<dbReference type="PANTHER" id="PTHR43731:SF14">
    <property type="entry name" value="PRESENILIN-ASSOCIATED RHOMBOID-LIKE PROTEIN, MITOCHONDRIAL"/>
    <property type="match status" value="1"/>
</dbReference>
<evidence type="ECO:0000313" key="9">
    <source>
        <dbReference type="EMBL" id="CAB4628650.1"/>
    </source>
</evidence>
<evidence type="ECO:0000256" key="7">
    <source>
        <dbReference type="SAM" id="Phobius"/>
    </source>
</evidence>
<evidence type="ECO:0000256" key="5">
    <source>
        <dbReference type="ARBA" id="ARBA00022989"/>
    </source>
</evidence>
<comment type="similarity">
    <text evidence="2">Belongs to the peptidase S54 family.</text>
</comment>
<evidence type="ECO:0000256" key="3">
    <source>
        <dbReference type="ARBA" id="ARBA00022692"/>
    </source>
</evidence>
<dbReference type="Pfam" id="PF01694">
    <property type="entry name" value="Rhomboid"/>
    <property type="match status" value="1"/>
</dbReference>
<feature type="domain" description="Peptidase S54 rhomboid" evidence="8">
    <location>
        <begin position="102"/>
        <end position="234"/>
    </location>
</feature>
<feature type="transmembrane region" description="Helical" evidence="7">
    <location>
        <begin position="118"/>
        <end position="135"/>
    </location>
</feature>
<keyword evidence="4" id="KW-0378">Hydrolase</keyword>
<dbReference type="InterPro" id="IPR050925">
    <property type="entry name" value="Rhomboid_protease_S54"/>
</dbReference>
<organism evidence="9">
    <name type="scientific">freshwater metagenome</name>
    <dbReference type="NCBI Taxonomy" id="449393"/>
    <lineage>
        <taxon>unclassified sequences</taxon>
        <taxon>metagenomes</taxon>
        <taxon>ecological metagenomes</taxon>
    </lineage>
</organism>
<feature type="transmembrane region" description="Helical" evidence="7">
    <location>
        <begin position="247"/>
        <end position="266"/>
    </location>
</feature>
<sequence length="269" mass="29331">MTCYRHPDREAYVRCQRCERFICPECQVEASVGFLCPDDAGGTVTQLNRRRTRAARIRQSGPRPVVSLSLIAVNVAIWLLQVMPGSYVTDLLAYVPQLTGIQPWRMLTAGFVHDPSNFLHLLLNMYSLYIFGQVLEPMLGRARFLALYLISVFGGSVGVLLLANPDNWVVGASGAIFGLMAAYFVILRQLGQNSGQMLGLIAINLVFGFFSSGVSWEGHVGGLVTGGVVALVLANTRMLSQQSAQRLGLVGVVLALVLLTVFRMQVLGL</sequence>
<dbReference type="AlphaFoldDB" id="A0A6J6IVU6"/>
<feature type="transmembrane region" description="Helical" evidence="7">
    <location>
        <begin position="168"/>
        <end position="186"/>
    </location>
</feature>
<dbReference type="InterPro" id="IPR035952">
    <property type="entry name" value="Rhomboid-like_sf"/>
</dbReference>
<keyword evidence="5 7" id="KW-1133">Transmembrane helix</keyword>
<comment type="subcellular location">
    <subcellularLocation>
        <location evidence="1">Membrane</location>
        <topology evidence="1">Multi-pass membrane protein</topology>
    </subcellularLocation>
</comment>
<evidence type="ECO:0000256" key="2">
    <source>
        <dbReference type="ARBA" id="ARBA00009045"/>
    </source>
</evidence>
<dbReference type="EMBL" id="CAEZVN010000021">
    <property type="protein sequence ID" value="CAB4628650.1"/>
    <property type="molecule type" value="Genomic_DNA"/>
</dbReference>
<evidence type="ECO:0000256" key="6">
    <source>
        <dbReference type="ARBA" id="ARBA00023136"/>
    </source>
</evidence>
<accession>A0A6J6IVU6</accession>